<feature type="transmembrane region" description="Helical" evidence="11">
    <location>
        <begin position="1169"/>
        <end position="1190"/>
    </location>
</feature>
<feature type="transmembrane region" description="Helical" evidence="11">
    <location>
        <begin position="1320"/>
        <end position="1341"/>
    </location>
</feature>
<proteinExistence type="inferred from homology"/>
<dbReference type="SUPFAM" id="SSF52540">
    <property type="entry name" value="P-loop containing nucleoside triphosphate hydrolases"/>
    <property type="match status" value="2"/>
</dbReference>
<evidence type="ECO:0000256" key="10">
    <source>
        <dbReference type="SAM" id="MobiDB-lite"/>
    </source>
</evidence>
<dbReference type="InterPro" id="IPR029481">
    <property type="entry name" value="ABC_trans_N"/>
</dbReference>
<dbReference type="InterPro" id="IPR010929">
    <property type="entry name" value="PDR_CDR_ABC"/>
</dbReference>
<dbReference type="PROSITE" id="PS50893">
    <property type="entry name" value="ABC_TRANSPORTER_2"/>
    <property type="match status" value="2"/>
</dbReference>
<accession>A0A1E5RGA7</accession>
<feature type="domain" description="ABC transporter" evidence="12">
    <location>
        <begin position="132"/>
        <end position="387"/>
    </location>
</feature>
<dbReference type="Pfam" id="PF00005">
    <property type="entry name" value="ABC_tran"/>
    <property type="match status" value="2"/>
</dbReference>
<feature type="transmembrane region" description="Helical" evidence="11">
    <location>
        <begin position="585"/>
        <end position="602"/>
    </location>
</feature>
<feature type="compositionally biased region" description="Polar residues" evidence="10">
    <location>
        <begin position="1"/>
        <end position="19"/>
    </location>
</feature>
<evidence type="ECO:0000256" key="4">
    <source>
        <dbReference type="ARBA" id="ARBA00022692"/>
    </source>
</evidence>
<feature type="transmembrane region" description="Helical" evidence="11">
    <location>
        <begin position="1292"/>
        <end position="1314"/>
    </location>
</feature>
<feature type="domain" description="ABC transporter" evidence="12">
    <location>
        <begin position="842"/>
        <end position="1084"/>
    </location>
</feature>
<dbReference type="PROSITE" id="PS00211">
    <property type="entry name" value="ABC_TRANSPORTER_1"/>
    <property type="match status" value="1"/>
</dbReference>
<feature type="region of interest" description="Disordered" evidence="10">
    <location>
        <begin position="52"/>
        <end position="74"/>
    </location>
</feature>
<feature type="transmembrane region" description="Helical" evidence="11">
    <location>
        <begin position="749"/>
        <end position="769"/>
    </location>
</feature>
<dbReference type="FunFam" id="3.40.50.300:FF:000054">
    <property type="entry name" value="ABC multidrug transporter atrF"/>
    <property type="match status" value="1"/>
</dbReference>
<evidence type="ECO:0000256" key="7">
    <source>
        <dbReference type="ARBA" id="ARBA00022840"/>
    </source>
</evidence>
<feature type="transmembrane region" description="Helical" evidence="11">
    <location>
        <begin position="1443"/>
        <end position="1464"/>
    </location>
</feature>
<comment type="subcellular location">
    <subcellularLocation>
        <location evidence="1">Membrane</location>
        <topology evidence="1">Multi-pass membrane protein</topology>
    </subcellularLocation>
</comment>
<feature type="transmembrane region" description="Helical" evidence="11">
    <location>
        <begin position="497"/>
        <end position="518"/>
    </location>
</feature>
<feature type="transmembrane region" description="Helical" evidence="11">
    <location>
        <begin position="1202"/>
        <end position="1221"/>
    </location>
</feature>
<comment type="similarity">
    <text evidence="2">Belongs to the ABC transporter superfamily. ABCG family. PDR (TC 3.A.1.205) subfamily.</text>
</comment>
<evidence type="ECO:0000256" key="5">
    <source>
        <dbReference type="ARBA" id="ARBA00022737"/>
    </source>
</evidence>
<dbReference type="Pfam" id="PF06422">
    <property type="entry name" value="PDR_CDR"/>
    <property type="match status" value="1"/>
</dbReference>
<dbReference type="GO" id="GO:0140359">
    <property type="term" value="F:ABC-type transporter activity"/>
    <property type="evidence" value="ECO:0007669"/>
    <property type="project" value="InterPro"/>
</dbReference>
<sequence length="1488" mass="167453">MSDNSEVESFTAKNVTSPGEHQDPYTGVPDTNSVQSLARTFTHMSLASNNDSQVYGVPVDGEEGVESYNPKIDPNSDQFDAHEWMRNLNRLRSSDKDYYKNISLGMAYKNLSAFGDSSDVVYQATVLNLVQQTFENIYRKLRKARPSDKFTILKPMDGMLKPGSLNVVLGKPGSGCSTLLKTLSSSTYGFEVTPETVISYDGITPKEIKNNYRGDVVYQAEADIHFPHLTVFETLNNVALLTTPSNRIKGLTREEFSKHMAEATMAMYGLSHTRNTKVGNELVRGVSGGERKRVSICEISLVNGKIVCYDNSTRGLDSASTLSFIKSLKTQSKTSDTTSVVAIYQCSQEAYDLFDNVIVLDDGYQLYNGPADKAKKYFEDMGYVCPERQTTADFLTAVTSPSERIKNKDMLEKGIKIPDSPLEMYDYWNASEQCKILNAEIDDYLNNIDSSLKDQFHEAHTASQAKRARPSSSYILTFQLQVKYLLQRNFARIRNNFGLSLFQVLSNSLMSLIISSMFYKVMYTTNTSTFFYRGGTVFYAVLFNSFSSLLEVMTLYEARPIIEKQKNLAMYHPSAEALSSVLSELPAKIITAITFNLFYYFLTNLNRNAGAFFFYLLMNFLCLLAMSHLFRFVGAATKSFPEAMVPASVILLAISMYTGFAIPKTSMLGWSKWIYWINPIQYGFESLMINEFHGRKFPCSAYIPMGSGYSSIDAAYKTCSAVGAAPGDDFVDGDTFLRLSYGYEHSHKWRGFGVVLAYAIFFLLVFLTFTEYNESAKQKGELIVFPQAIARKIKKMSKVSNDLESASASDGSYTDKKMISDDYDESQDSEDGVGLSESEATLHWRNLCYDVQIKGETRRILNNVDGWVAKNSITALMGSSGAGKTTLMDCLASRVTMGVITGDILVNGRLRDEGFPRSIGYCQQQDLHLSTATVRESLKFSAYLRQPASVSKAEKDAYVESVIKILDMQKYADAVVGVMGEGLNVEQRKRLTIGVELAAKPKLLMFLDEPTSGLDSQTAWSICQLMRKLADHGQAILCTIHQPSAMLIEQFDRLLFLQKGGKTAYFGDLGEGCRTMIDYFESKGAPKCPPTANPAEWMLDIVQARDYHEAWKASEEFKQVHQTLDEMERELPNIPISNADDTSAFAASFPVQLTYVYKRALQQYWRTPIYLWAKFFVTIASEIFVGFTFFKANHSLQGLQNQMLAVFMFLVIFNPCLQQYLPIYTKQRDLYEARERPSRTFSWYAFLLAQMLAEFAPNLLCAVFSFFCFFYPIGFAHNASYSGQLSERTGLFFFYCLAYYTWLGSTAIMVAAPFEDPQAGGNLSTVMFTMALSFNGVFVGPHKLPGFWMFMYRVSPLTYFTDGALSIGLANNPVKCNDYEYTNIKAPSGMSCGEYLNPYIKEAGTGYILDESAYDTCKVCKISSTNAFLSSVSSKYSRRWSNLGIFFAYIVFNYSMAFFLYWWARVPKKANRVADKRDSSKDKVETKE</sequence>
<dbReference type="Gene3D" id="3.40.50.300">
    <property type="entry name" value="P-loop containing nucleotide triphosphate hydrolases"/>
    <property type="match status" value="2"/>
</dbReference>
<dbReference type="InterPro" id="IPR003439">
    <property type="entry name" value="ABC_transporter-like_ATP-bd"/>
</dbReference>
<organism evidence="13 14">
    <name type="scientific">Hanseniaspora opuntiae</name>
    <dbReference type="NCBI Taxonomy" id="211096"/>
    <lineage>
        <taxon>Eukaryota</taxon>
        <taxon>Fungi</taxon>
        <taxon>Dikarya</taxon>
        <taxon>Ascomycota</taxon>
        <taxon>Saccharomycotina</taxon>
        <taxon>Saccharomycetes</taxon>
        <taxon>Saccharomycodales</taxon>
        <taxon>Saccharomycodaceae</taxon>
        <taxon>Hanseniaspora</taxon>
    </lineage>
</organism>
<protein>
    <submittedName>
        <fullName evidence="13">Pleiotropic ABC efflux transporter</fullName>
    </submittedName>
</protein>
<dbReference type="GO" id="GO:0005524">
    <property type="term" value="F:ATP binding"/>
    <property type="evidence" value="ECO:0007669"/>
    <property type="project" value="UniProtKB-KW"/>
</dbReference>
<dbReference type="Pfam" id="PF14510">
    <property type="entry name" value="ABC_trans_N"/>
    <property type="match status" value="1"/>
</dbReference>
<dbReference type="Pfam" id="PF19055">
    <property type="entry name" value="ABC2_membrane_7"/>
    <property type="match status" value="2"/>
</dbReference>
<keyword evidence="14" id="KW-1185">Reference proteome</keyword>
<keyword evidence="5" id="KW-0677">Repeat</keyword>
<evidence type="ECO:0000259" key="12">
    <source>
        <dbReference type="PROSITE" id="PS50893"/>
    </source>
</evidence>
<feature type="transmembrane region" description="Helical" evidence="11">
    <location>
        <begin position="609"/>
        <end position="631"/>
    </location>
</feature>
<dbReference type="InterPro" id="IPR013525">
    <property type="entry name" value="ABC2_TM"/>
</dbReference>
<evidence type="ECO:0000256" key="2">
    <source>
        <dbReference type="ARBA" id="ARBA00006012"/>
    </source>
</evidence>
<dbReference type="PANTHER" id="PTHR19241">
    <property type="entry name" value="ATP-BINDING CASSETTE TRANSPORTER"/>
    <property type="match status" value="1"/>
</dbReference>
<dbReference type="CDD" id="cd03233">
    <property type="entry name" value="ABCG_PDR_domain1"/>
    <property type="match status" value="1"/>
</dbReference>
<evidence type="ECO:0000256" key="3">
    <source>
        <dbReference type="ARBA" id="ARBA00022448"/>
    </source>
</evidence>
<dbReference type="InterPro" id="IPR017871">
    <property type="entry name" value="ABC_transporter-like_CS"/>
</dbReference>
<dbReference type="InterPro" id="IPR034003">
    <property type="entry name" value="ABCG_PDR_2"/>
</dbReference>
<dbReference type="GO" id="GO:1990961">
    <property type="term" value="P:xenobiotic detoxification by transmembrane export across the plasma membrane"/>
    <property type="evidence" value="ECO:0007669"/>
    <property type="project" value="InterPro"/>
</dbReference>
<dbReference type="InterPro" id="IPR005285">
    <property type="entry name" value="Drug-R_PDR/CDR"/>
</dbReference>
<dbReference type="InterPro" id="IPR034001">
    <property type="entry name" value="ABCG_PDR_1"/>
</dbReference>
<dbReference type="SMART" id="SM00382">
    <property type="entry name" value="AAA"/>
    <property type="match status" value="2"/>
</dbReference>
<reference evidence="14" key="1">
    <citation type="journal article" date="2016" name="Genome Announc.">
        <title>Genome sequences of three species of Hanseniaspora isolated from spontaneous wine fermentations.</title>
        <authorList>
            <person name="Sternes P.R."/>
            <person name="Lee D."/>
            <person name="Kutyna D.R."/>
            <person name="Borneman A.R."/>
        </authorList>
    </citation>
    <scope>NUCLEOTIDE SEQUENCE [LARGE SCALE GENOMIC DNA]</scope>
    <source>
        <strain evidence="14">AWRI3578</strain>
    </source>
</reference>
<evidence type="ECO:0000256" key="1">
    <source>
        <dbReference type="ARBA" id="ARBA00004141"/>
    </source>
</evidence>
<dbReference type="Proteomes" id="UP000095605">
    <property type="component" value="Unassembled WGS sequence"/>
</dbReference>
<dbReference type="EMBL" id="LPNL01000005">
    <property type="protein sequence ID" value="OEJ85914.1"/>
    <property type="molecule type" value="Genomic_DNA"/>
</dbReference>
<evidence type="ECO:0000256" key="11">
    <source>
        <dbReference type="SAM" id="Phobius"/>
    </source>
</evidence>
<keyword evidence="4 11" id="KW-0812">Transmembrane</keyword>
<name>A0A1E5RGA7_9ASCO</name>
<evidence type="ECO:0000256" key="6">
    <source>
        <dbReference type="ARBA" id="ARBA00022741"/>
    </source>
</evidence>
<dbReference type="InterPro" id="IPR027417">
    <property type="entry name" value="P-loop_NTPase"/>
</dbReference>
<feature type="transmembrane region" description="Helical" evidence="11">
    <location>
        <begin position="643"/>
        <end position="662"/>
    </location>
</feature>
<feature type="region of interest" description="Disordered" evidence="10">
    <location>
        <begin position="1"/>
        <end position="32"/>
    </location>
</feature>
<evidence type="ECO:0000256" key="8">
    <source>
        <dbReference type="ARBA" id="ARBA00022989"/>
    </source>
</evidence>
<dbReference type="OrthoDB" id="245989at2759"/>
<evidence type="ECO:0000313" key="13">
    <source>
        <dbReference type="EMBL" id="OEJ85914.1"/>
    </source>
</evidence>
<dbReference type="Pfam" id="PF01061">
    <property type="entry name" value="ABC2_membrane"/>
    <property type="match status" value="2"/>
</dbReference>
<keyword evidence="3" id="KW-0813">Transport</keyword>
<dbReference type="InterPro" id="IPR003593">
    <property type="entry name" value="AAA+_ATPase"/>
</dbReference>
<dbReference type="InterPro" id="IPR043926">
    <property type="entry name" value="ABCG_dom"/>
</dbReference>
<keyword evidence="8 11" id="KW-1133">Transmembrane helix</keyword>
<evidence type="ECO:0000313" key="14">
    <source>
        <dbReference type="Proteomes" id="UP000095605"/>
    </source>
</evidence>
<evidence type="ECO:0000256" key="9">
    <source>
        <dbReference type="ARBA" id="ARBA00023136"/>
    </source>
</evidence>
<dbReference type="GO" id="GO:0016020">
    <property type="term" value="C:membrane"/>
    <property type="evidence" value="ECO:0007669"/>
    <property type="project" value="UniProtKB-SubCell"/>
</dbReference>
<feature type="transmembrane region" description="Helical" evidence="11">
    <location>
        <begin position="1241"/>
        <end position="1271"/>
    </location>
</feature>
<keyword evidence="6" id="KW-0547">Nucleotide-binding</keyword>
<keyword evidence="9 11" id="KW-0472">Membrane</keyword>
<dbReference type="GO" id="GO:0016887">
    <property type="term" value="F:ATP hydrolysis activity"/>
    <property type="evidence" value="ECO:0007669"/>
    <property type="project" value="InterPro"/>
</dbReference>
<keyword evidence="7" id="KW-0067">ATP-binding</keyword>
<gene>
    <name evidence="13" type="ORF">AWRI3578_g2521</name>
</gene>
<dbReference type="NCBIfam" id="TIGR00956">
    <property type="entry name" value="3a01205"/>
    <property type="match status" value="1"/>
</dbReference>
<comment type="caution">
    <text evidence="13">The sequence shown here is derived from an EMBL/GenBank/DDBJ whole genome shotgun (WGS) entry which is preliminary data.</text>
</comment>
<dbReference type="CDD" id="cd03232">
    <property type="entry name" value="ABCG_PDR_domain2"/>
    <property type="match status" value="1"/>
</dbReference>